<evidence type="ECO:0000313" key="2">
    <source>
        <dbReference type="EMBL" id="SVD44413.1"/>
    </source>
</evidence>
<gene>
    <name evidence="2" type="ORF">METZ01_LOCUS397267</name>
</gene>
<organism evidence="2">
    <name type="scientific">marine metagenome</name>
    <dbReference type="NCBI Taxonomy" id="408172"/>
    <lineage>
        <taxon>unclassified sequences</taxon>
        <taxon>metagenomes</taxon>
        <taxon>ecological metagenomes</taxon>
    </lineage>
</organism>
<proteinExistence type="predicted"/>
<feature type="region of interest" description="Disordered" evidence="1">
    <location>
        <begin position="68"/>
        <end position="98"/>
    </location>
</feature>
<name>A0A382VD54_9ZZZZ</name>
<accession>A0A382VD54</accession>
<dbReference type="EMBL" id="UINC01151037">
    <property type="protein sequence ID" value="SVD44413.1"/>
    <property type="molecule type" value="Genomic_DNA"/>
</dbReference>
<sequence>MDINDNEMIEIQTQLRLVNNAYFKFNQQRAIVQNLEEEFQNYFNGIVEAKGGDSEKNWQLDLENKQIVEAPEGQGQPVANPGSNSSAPKPPQTDIVDVGVSKAVDV</sequence>
<dbReference type="AlphaFoldDB" id="A0A382VD54"/>
<reference evidence="2" key="1">
    <citation type="submission" date="2018-05" db="EMBL/GenBank/DDBJ databases">
        <authorList>
            <person name="Lanie J.A."/>
            <person name="Ng W.-L."/>
            <person name="Kazmierczak K.M."/>
            <person name="Andrzejewski T.M."/>
            <person name="Davidsen T.M."/>
            <person name="Wayne K.J."/>
            <person name="Tettelin H."/>
            <person name="Glass J.I."/>
            <person name="Rusch D."/>
            <person name="Podicherti R."/>
            <person name="Tsui H.-C.T."/>
            <person name="Winkler M.E."/>
        </authorList>
    </citation>
    <scope>NUCLEOTIDE SEQUENCE</scope>
</reference>
<evidence type="ECO:0000256" key="1">
    <source>
        <dbReference type="SAM" id="MobiDB-lite"/>
    </source>
</evidence>
<protein>
    <submittedName>
        <fullName evidence="2">Uncharacterized protein</fullName>
    </submittedName>
</protein>